<proteinExistence type="predicted"/>
<gene>
    <name evidence="2" type="ORF">XFLAVUS301_08560</name>
</gene>
<feature type="region of interest" description="Disordered" evidence="1">
    <location>
        <begin position="22"/>
        <end position="81"/>
    </location>
</feature>
<evidence type="ECO:0000313" key="3">
    <source>
        <dbReference type="Proteomes" id="UP001144397"/>
    </source>
</evidence>
<accession>A0A9W6FKD4</accession>
<feature type="compositionally biased region" description="Basic and acidic residues" evidence="1">
    <location>
        <begin position="22"/>
        <end position="32"/>
    </location>
</feature>
<dbReference type="AlphaFoldDB" id="A0A9W6FKD4"/>
<dbReference type="EMBL" id="BSDO01000001">
    <property type="protein sequence ID" value="GLI21182.1"/>
    <property type="molecule type" value="Genomic_DNA"/>
</dbReference>
<name>A0A9W6FKD4_XANFL</name>
<organism evidence="2 3">
    <name type="scientific">Xanthobacter flavus</name>
    <dbReference type="NCBI Taxonomy" id="281"/>
    <lineage>
        <taxon>Bacteria</taxon>
        <taxon>Pseudomonadati</taxon>
        <taxon>Pseudomonadota</taxon>
        <taxon>Alphaproteobacteria</taxon>
        <taxon>Hyphomicrobiales</taxon>
        <taxon>Xanthobacteraceae</taxon>
        <taxon>Xanthobacter</taxon>
    </lineage>
</organism>
<sequence>MRTQLAPPAFAIAEVEHGTTGRACDDSARKADGCGSPCPASRTVPGGAHSFESGAPLKLRPGIKSRFGSYRCRPHTSGGKG</sequence>
<protein>
    <submittedName>
        <fullName evidence="2">Uncharacterized protein</fullName>
    </submittedName>
</protein>
<evidence type="ECO:0000256" key="1">
    <source>
        <dbReference type="SAM" id="MobiDB-lite"/>
    </source>
</evidence>
<reference evidence="2" key="1">
    <citation type="submission" date="2022-12" db="EMBL/GenBank/DDBJ databases">
        <title>Reference genome sequencing for broad-spectrum identification of bacterial and archaeal isolates by mass spectrometry.</title>
        <authorList>
            <person name="Sekiguchi Y."/>
            <person name="Tourlousse D.M."/>
        </authorList>
    </citation>
    <scope>NUCLEOTIDE SEQUENCE</scope>
    <source>
        <strain evidence="2">301</strain>
    </source>
</reference>
<dbReference type="Proteomes" id="UP001144397">
    <property type="component" value="Unassembled WGS sequence"/>
</dbReference>
<evidence type="ECO:0000313" key="2">
    <source>
        <dbReference type="EMBL" id="GLI21182.1"/>
    </source>
</evidence>
<comment type="caution">
    <text evidence="2">The sequence shown here is derived from an EMBL/GenBank/DDBJ whole genome shotgun (WGS) entry which is preliminary data.</text>
</comment>